<dbReference type="PANTHER" id="PTHR33428">
    <property type="entry name" value="CHLOROPHYLLASE-2, CHLOROPLASTIC"/>
    <property type="match status" value="1"/>
</dbReference>
<dbReference type="STRING" id="307507.A0A2V0NZU9"/>
<evidence type="ECO:0000313" key="1">
    <source>
        <dbReference type="EMBL" id="GBF91113.1"/>
    </source>
</evidence>
<dbReference type="InterPro" id="IPR029058">
    <property type="entry name" value="AB_hydrolase_fold"/>
</dbReference>
<evidence type="ECO:0008006" key="3">
    <source>
        <dbReference type="Google" id="ProtNLM"/>
    </source>
</evidence>
<dbReference type="PANTHER" id="PTHR33428:SF14">
    <property type="entry name" value="CARBOXYLESTERASE TYPE B DOMAIN-CONTAINING PROTEIN"/>
    <property type="match status" value="1"/>
</dbReference>
<protein>
    <recommendedName>
        <fullName evidence="3">Chlorophyllase</fullName>
    </recommendedName>
</protein>
<dbReference type="EMBL" id="BDRX01000022">
    <property type="protein sequence ID" value="GBF91113.1"/>
    <property type="molecule type" value="Genomic_DNA"/>
</dbReference>
<accession>A0A2V0NZU9</accession>
<sequence>MRRAAAPPPPPPPALLQLSRRALLIAAPPASAWPSVAAAATPPPPPLPPLARLAEPGPFAVPAAPEPLALGRLPFEPPPGAAAAAALWLPSPAAVGGAVPPLPLVVFAPGFTVPARQYSGTLRHLCSWGFPVVSAELDPPTAFLPDPAAAAVVAAAAAAALRALSGGGGRGVYLAGHSRGAKLAVLAAAGVEAQTGARVRGLGLVDPVDQTYDSATAPGSVSALPALRGLVAAGAPALVVGAGRNADCIPRPAGYAAFWGACEAGGGGGGGGGGNCLLAVATGAGHLQFVEEPTTLQSSVCYAAPKLDEGALQAWTRTLLAAHGLAAAGEPGAGGPGLAAGAAALGRDLGLAVSVES</sequence>
<gene>
    <name evidence="1" type="ORF">Rsub_04782</name>
</gene>
<comment type="caution">
    <text evidence="1">The sequence shown here is derived from an EMBL/GenBank/DDBJ whole genome shotgun (WGS) entry which is preliminary data.</text>
</comment>
<proteinExistence type="predicted"/>
<dbReference type="AlphaFoldDB" id="A0A2V0NZU9"/>
<dbReference type="Pfam" id="PF07224">
    <property type="entry name" value="Chlorophyllase"/>
    <property type="match status" value="1"/>
</dbReference>
<dbReference type="GO" id="GO:0015996">
    <property type="term" value="P:chlorophyll catabolic process"/>
    <property type="evidence" value="ECO:0007669"/>
    <property type="project" value="TreeGrafter"/>
</dbReference>
<dbReference type="Proteomes" id="UP000247498">
    <property type="component" value="Unassembled WGS sequence"/>
</dbReference>
<dbReference type="Gene3D" id="3.40.50.1820">
    <property type="entry name" value="alpha/beta hydrolase"/>
    <property type="match status" value="1"/>
</dbReference>
<dbReference type="SUPFAM" id="SSF53474">
    <property type="entry name" value="alpha/beta-Hydrolases"/>
    <property type="match status" value="1"/>
</dbReference>
<dbReference type="InterPro" id="IPR017395">
    <property type="entry name" value="Chlorophyllase-like"/>
</dbReference>
<dbReference type="GO" id="GO:0047746">
    <property type="term" value="F:chlorophyllase activity"/>
    <property type="evidence" value="ECO:0007669"/>
    <property type="project" value="TreeGrafter"/>
</dbReference>
<keyword evidence="2" id="KW-1185">Reference proteome</keyword>
<organism evidence="1 2">
    <name type="scientific">Raphidocelis subcapitata</name>
    <dbReference type="NCBI Taxonomy" id="307507"/>
    <lineage>
        <taxon>Eukaryota</taxon>
        <taxon>Viridiplantae</taxon>
        <taxon>Chlorophyta</taxon>
        <taxon>core chlorophytes</taxon>
        <taxon>Chlorophyceae</taxon>
        <taxon>CS clade</taxon>
        <taxon>Sphaeropleales</taxon>
        <taxon>Selenastraceae</taxon>
        <taxon>Raphidocelis</taxon>
    </lineage>
</organism>
<dbReference type="InParanoid" id="A0A2V0NZU9"/>
<name>A0A2V0NZU9_9CHLO</name>
<evidence type="ECO:0000313" key="2">
    <source>
        <dbReference type="Proteomes" id="UP000247498"/>
    </source>
</evidence>
<reference evidence="1 2" key="1">
    <citation type="journal article" date="2018" name="Sci. Rep.">
        <title>Raphidocelis subcapitata (=Pseudokirchneriella subcapitata) provides an insight into genome evolution and environmental adaptations in the Sphaeropleales.</title>
        <authorList>
            <person name="Suzuki S."/>
            <person name="Yamaguchi H."/>
            <person name="Nakajima N."/>
            <person name="Kawachi M."/>
        </authorList>
    </citation>
    <scope>NUCLEOTIDE SEQUENCE [LARGE SCALE GENOMIC DNA]</scope>
    <source>
        <strain evidence="1 2">NIES-35</strain>
    </source>
</reference>